<comment type="similarity">
    <text evidence="1 2">Belongs to the OprB family.</text>
</comment>
<dbReference type="InterPro" id="IPR038673">
    <property type="entry name" value="OprB_sf"/>
</dbReference>
<keyword evidence="4" id="KW-1185">Reference proteome</keyword>
<sequence length="395" mass="43280">MKGILRPSCLLTCLAMMTPLQAEQGARFGSPEAVDNRLAQDQEPDPVPLKQRLSDQGVNLALDYSMVAMGANTSLPGKDNNALSGMLRFYGSWALTGAQSGNTGSLVWKLEHRHSFTDVPVKFFEFDVGALGLVTPPFSDEKTRLTNLYWKQSLRQGKATVVAGFLDATDYFDVYALASPWSGFLNFAFSTGSTTVALPGDATLGIAGATMLGDNWFVIAGVTDMNSDPTEPWKGFDTLFSDGKLFKSIELGWTTDQSQIYVNNLHLSYWHADESEQQGTFEGQGINLSASFQFGPWLPFLRAGFSEDTGALTETSISGGVAYFGLGGEANSLGLGVNWAEIDVGSNQYTTELYYLMRLTPYFELTPDLQYIRNPALDPSRSHAWLFGLRGRLFF</sequence>
<name>A0A1M5NZA5_9GAMM</name>
<evidence type="ECO:0000256" key="1">
    <source>
        <dbReference type="ARBA" id="ARBA00008769"/>
    </source>
</evidence>
<evidence type="ECO:0000313" key="4">
    <source>
        <dbReference type="Proteomes" id="UP000184268"/>
    </source>
</evidence>
<feature type="signal peptide" evidence="2">
    <location>
        <begin position="1"/>
        <end position="22"/>
    </location>
</feature>
<gene>
    <name evidence="3" type="ORF">SAMN02745129_1232</name>
</gene>
<evidence type="ECO:0000256" key="2">
    <source>
        <dbReference type="RuleBase" id="RU363072"/>
    </source>
</evidence>
<evidence type="ECO:0000313" key="3">
    <source>
        <dbReference type="EMBL" id="SHG94832.1"/>
    </source>
</evidence>
<dbReference type="EMBL" id="FQXG01000001">
    <property type="protein sequence ID" value="SHG94832.1"/>
    <property type="molecule type" value="Genomic_DNA"/>
</dbReference>
<dbReference type="GO" id="GO:0015288">
    <property type="term" value="F:porin activity"/>
    <property type="evidence" value="ECO:0007669"/>
    <property type="project" value="InterPro"/>
</dbReference>
<protein>
    <submittedName>
        <fullName evidence="3">Porin</fullName>
    </submittedName>
</protein>
<feature type="chain" id="PRO_5011829226" evidence="2">
    <location>
        <begin position="23"/>
        <end position="395"/>
    </location>
</feature>
<proteinExistence type="inferred from homology"/>
<dbReference type="InterPro" id="IPR007049">
    <property type="entry name" value="Carb-sel_porin_OprB"/>
</dbReference>
<reference evidence="3 4" key="1">
    <citation type="submission" date="2016-11" db="EMBL/GenBank/DDBJ databases">
        <authorList>
            <person name="Jaros S."/>
            <person name="Januszkiewicz K."/>
            <person name="Wedrychowicz H."/>
        </authorList>
    </citation>
    <scope>NUCLEOTIDE SEQUENCE [LARGE SCALE GENOMIC DNA]</scope>
    <source>
        <strain evidence="3 4">DSM 16917</strain>
    </source>
</reference>
<dbReference type="Pfam" id="PF04966">
    <property type="entry name" value="OprB"/>
    <property type="match status" value="2"/>
</dbReference>
<dbReference type="GO" id="GO:0008643">
    <property type="term" value="P:carbohydrate transport"/>
    <property type="evidence" value="ECO:0007669"/>
    <property type="project" value="InterPro"/>
</dbReference>
<dbReference type="STRING" id="299255.SAMN02745129_1232"/>
<dbReference type="PANTHER" id="PTHR37944">
    <property type="entry name" value="PORIN B"/>
    <property type="match status" value="1"/>
</dbReference>
<dbReference type="InterPro" id="IPR052932">
    <property type="entry name" value="OprB_Porin"/>
</dbReference>
<dbReference type="AlphaFoldDB" id="A0A1M5NZA5"/>
<keyword evidence="2" id="KW-0732">Signal</keyword>
<dbReference type="Gene3D" id="2.40.160.180">
    <property type="entry name" value="Carbohydrate-selective porin OprB"/>
    <property type="match status" value="1"/>
</dbReference>
<dbReference type="PANTHER" id="PTHR37944:SF1">
    <property type="entry name" value="PORIN B"/>
    <property type="match status" value="1"/>
</dbReference>
<dbReference type="Proteomes" id="UP000184268">
    <property type="component" value="Unassembled WGS sequence"/>
</dbReference>
<dbReference type="GO" id="GO:0016020">
    <property type="term" value="C:membrane"/>
    <property type="evidence" value="ECO:0007669"/>
    <property type="project" value="InterPro"/>
</dbReference>
<organism evidence="3 4">
    <name type="scientific">Ferrimonas marina</name>
    <dbReference type="NCBI Taxonomy" id="299255"/>
    <lineage>
        <taxon>Bacteria</taxon>
        <taxon>Pseudomonadati</taxon>
        <taxon>Pseudomonadota</taxon>
        <taxon>Gammaproteobacteria</taxon>
        <taxon>Alteromonadales</taxon>
        <taxon>Ferrimonadaceae</taxon>
        <taxon>Ferrimonas</taxon>
    </lineage>
</organism>
<accession>A0A1M5NZA5</accession>